<dbReference type="RefSeq" id="WP_007006353.1">
    <property type="nucleotide sequence ID" value="NZ_GG771031.1"/>
</dbReference>
<dbReference type="HOGENOM" id="CLU_1126594_0_0_5"/>
<dbReference type="AlphaFoldDB" id="D5RU15"/>
<dbReference type="PANTHER" id="PTHR30537">
    <property type="entry name" value="HTH-TYPE TRANSCRIPTIONAL REGULATOR"/>
    <property type="match status" value="1"/>
</dbReference>
<dbReference type="InterPro" id="IPR005119">
    <property type="entry name" value="LysR_subst-bd"/>
</dbReference>
<comment type="caution">
    <text evidence="3">The sequence shown here is derived from an EMBL/GenBank/DDBJ whole genome shotgun (WGS) entry which is preliminary data.</text>
</comment>
<proteinExistence type="inferred from homology"/>
<evidence type="ECO:0000256" key="1">
    <source>
        <dbReference type="ARBA" id="ARBA00009437"/>
    </source>
</evidence>
<evidence type="ECO:0000259" key="2">
    <source>
        <dbReference type="Pfam" id="PF03466"/>
    </source>
</evidence>
<organism evidence="3 4">
    <name type="scientific">Pseudoroseomonas cervicalis ATCC 49957</name>
    <dbReference type="NCBI Taxonomy" id="525371"/>
    <lineage>
        <taxon>Bacteria</taxon>
        <taxon>Pseudomonadati</taxon>
        <taxon>Pseudomonadota</taxon>
        <taxon>Alphaproteobacteria</taxon>
        <taxon>Acetobacterales</taxon>
        <taxon>Roseomonadaceae</taxon>
        <taxon>Roseomonas</taxon>
    </lineage>
</organism>
<protein>
    <submittedName>
        <fullName evidence="3">LysR substrate binding domain protein</fullName>
    </submittedName>
</protein>
<accession>D5RU15</accession>
<dbReference type="GO" id="GO:0006351">
    <property type="term" value="P:DNA-templated transcription"/>
    <property type="evidence" value="ECO:0007669"/>
    <property type="project" value="TreeGrafter"/>
</dbReference>
<dbReference type="PANTHER" id="PTHR30537:SF5">
    <property type="entry name" value="HTH-TYPE TRANSCRIPTIONAL ACTIVATOR TTDR-RELATED"/>
    <property type="match status" value="1"/>
</dbReference>
<dbReference type="Proteomes" id="UP000005324">
    <property type="component" value="Unassembled WGS sequence"/>
</dbReference>
<feature type="domain" description="LysR substrate-binding" evidence="2">
    <location>
        <begin position="25"/>
        <end position="226"/>
    </location>
</feature>
<reference evidence="3 4" key="1">
    <citation type="submission" date="2010-04" db="EMBL/GenBank/DDBJ databases">
        <authorList>
            <person name="Qin X."/>
            <person name="Bachman B."/>
            <person name="Battles P."/>
            <person name="Bell A."/>
            <person name="Bess C."/>
            <person name="Bickham C."/>
            <person name="Chaboub L."/>
            <person name="Chen D."/>
            <person name="Coyle M."/>
            <person name="Deiros D.R."/>
            <person name="Dinh H."/>
            <person name="Forbes L."/>
            <person name="Fowler G."/>
            <person name="Francisco L."/>
            <person name="Fu Q."/>
            <person name="Gubbala S."/>
            <person name="Hale W."/>
            <person name="Han Y."/>
            <person name="Hemphill L."/>
            <person name="Highlander S.K."/>
            <person name="Hirani K."/>
            <person name="Hogues M."/>
            <person name="Jackson L."/>
            <person name="Jakkamsetti A."/>
            <person name="Javaid M."/>
            <person name="Jiang H."/>
            <person name="Korchina V."/>
            <person name="Kovar C."/>
            <person name="Lara F."/>
            <person name="Lee S."/>
            <person name="Mata R."/>
            <person name="Mathew T."/>
            <person name="Moen C."/>
            <person name="Morales K."/>
            <person name="Munidasa M."/>
            <person name="Nazareth L."/>
            <person name="Ngo R."/>
            <person name="Nguyen L."/>
            <person name="Okwuonu G."/>
            <person name="Ongeri F."/>
            <person name="Patil S."/>
            <person name="Petrosino J."/>
            <person name="Pham C."/>
            <person name="Pham P."/>
            <person name="Pu L.-L."/>
            <person name="Puazo M."/>
            <person name="Raj R."/>
            <person name="Reid J."/>
            <person name="Rouhana J."/>
            <person name="Saada N."/>
            <person name="Shang Y."/>
            <person name="Simmons D."/>
            <person name="Thornton R."/>
            <person name="Warren J."/>
            <person name="Weissenberger G."/>
            <person name="Zhang J."/>
            <person name="Zhang L."/>
            <person name="Zhou C."/>
            <person name="Zhu D."/>
            <person name="Muzny D."/>
            <person name="Worley K."/>
            <person name="Gibbs R."/>
        </authorList>
    </citation>
    <scope>NUCLEOTIDE SEQUENCE [LARGE SCALE GENOMIC DNA]</scope>
    <source>
        <strain evidence="3 4">ATCC 49957</strain>
    </source>
</reference>
<dbReference type="EMBL" id="ADVL01000896">
    <property type="protein sequence ID" value="EFH09205.1"/>
    <property type="molecule type" value="Genomic_DNA"/>
</dbReference>
<name>D5RU15_9PROT</name>
<sequence length="246" mass="26417">RHASAWRDALARLAEVRRDATPGAIAGPLVLTAPELFGRLAVAPVLEEFLAAHPAVSARLLLLNRMADLLAEGIDLAIRLAPLDDSRLVALRLGEVQPVLCAAPAYLDRHGAPGAPAELERHACIGLNPDGERELWRFRQRPGSGGLRSVPVRTRLSVTSAAAALEAALRGAGLVRALSYQVAAPLAEGRLRRVLVPWMPEAVPVAMLFRPHPRPWSPVRGFVDHAVPLLRAELARIAAVMRGLEG</sequence>
<dbReference type="SUPFAM" id="SSF53850">
    <property type="entry name" value="Periplasmic binding protein-like II"/>
    <property type="match status" value="1"/>
</dbReference>
<dbReference type="Pfam" id="PF03466">
    <property type="entry name" value="LysR_substrate"/>
    <property type="match status" value="1"/>
</dbReference>
<feature type="non-terminal residue" evidence="3">
    <location>
        <position position="1"/>
    </location>
</feature>
<evidence type="ECO:0000313" key="4">
    <source>
        <dbReference type="Proteomes" id="UP000005324"/>
    </source>
</evidence>
<dbReference type="GO" id="GO:0003700">
    <property type="term" value="F:DNA-binding transcription factor activity"/>
    <property type="evidence" value="ECO:0007669"/>
    <property type="project" value="TreeGrafter"/>
</dbReference>
<keyword evidence="4" id="KW-1185">Reference proteome</keyword>
<dbReference type="Gene3D" id="3.40.190.290">
    <property type="match status" value="1"/>
</dbReference>
<dbReference type="OrthoDB" id="9812435at2"/>
<comment type="similarity">
    <text evidence="1">Belongs to the LysR transcriptional regulatory family.</text>
</comment>
<dbReference type="InterPro" id="IPR058163">
    <property type="entry name" value="LysR-type_TF_proteobact-type"/>
</dbReference>
<evidence type="ECO:0000313" key="3">
    <source>
        <dbReference type="EMBL" id="EFH09205.1"/>
    </source>
</evidence>
<dbReference type="GO" id="GO:0043565">
    <property type="term" value="F:sequence-specific DNA binding"/>
    <property type="evidence" value="ECO:0007669"/>
    <property type="project" value="TreeGrafter"/>
</dbReference>
<gene>
    <name evidence="3" type="ORF">HMPREF0731_4577</name>
</gene>